<name>A0A3M2M6G6_9ACTN</name>
<reference evidence="2 3" key="1">
    <citation type="submission" date="2018-10" db="EMBL/GenBank/DDBJ databases">
        <title>Isolation, diversity and antifungal activity of actinobacteria from wheat.</title>
        <authorList>
            <person name="Han C."/>
        </authorList>
    </citation>
    <scope>NUCLEOTIDE SEQUENCE [LARGE SCALE GENOMIC DNA]</scope>
    <source>
        <strain evidence="2 3">NEAU-YY642</strain>
    </source>
</reference>
<evidence type="ECO:0000313" key="2">
    <source>
        <dbReference type="EMBL" id="RMI45394.1"/>
    </source>
</evidence>
<feature type="compositionally biased region" description="Basic and acidic residues" evidence="1">
    <location>
        <begin position="61"/>
        <end position="70"/>
    </location>
</feature>
<keyword evidence="3" id="KW-1185">Reference proteome</keyword>
<dbReference type="Proteomes" id="UP000278673">
    <property type="component" value="Unassembled WGS sequence"/>
</dbReference>
<proteinExistence type="predicted"/>
<protein>
    <submittedName>
        <fullName evidence="2">Uncharacterized protein</fullName>
    </submittedName>
</protein>
<accession>A0A3M2M6G6</accession>
<dbReference type="AlphaFoldDB" id="A0A3M2M6G6"/>
<comment type="caution">
    <text evidence="2">The sequence shown here is derived from an EMBL/GenBank/DDBJ whole genome shotgun (WGS) entry which is preliminary data.</text>
</comment>
<feature type="compositionally biased region" description="Polar residues" evidence="1">
    <location>
        <begin position="72"/>
        <end position="85"/>
    </location>
</feature>
<gene>
    <name evidence="2" type="ORF">EBN88_03310</name>
</gene>
<dbReference type="EMBL" id="RFFJ01000008">
    <property type="protein sequence ID" value="RMI45394.1"/>
    <property type="molecule type" value="Genomic_DNA"/>
</dbReference>
<organism evidence="2 3">
    <name type="scientific">Streptomyces triticirhizae</name>
    <dbReference type="NCBI Taxonomy" id="2483353"/>
    <lineage>
        <taxon>Bacteria</taxon>
        <taxon>Bacillati</taxon>
        <taxon>Actinomycetota</taxon>
        <taxon>Actinomycetes</taxon>
        <taxon>Kitasatosporales</taxon>
        <taxon>Streptomycetaceae</taxon>
        <taxon>Streptomyces</taxon>
    </lineage>
</organism>
<feature type="region of interest" description="Disordered" evidence="1">
    <location>
        <begin position="61"/>
        <end position="91"/>
    </location>
</feature>
<evidence type="ECO:0000256" key="1">
    <source>
        <dbReference type="SAM" id="MobiDB-lite"/>
    </source>
</evidence>
<evidence type="ECO:0000313" key="3">
    <source>
        <dbReference type="Proteomes" id="UP000278673"/>
    </source>
</evidence>
<sequence>MPRRAALRAETFVGRLADAIHAAVQDDLSLCGTASPSVLDEKQHEAEAAEAAARLVPLRRTAERKSEAHTHPISTSAHATLTPAASQRRIR</sequence>